<evidence type="ECO:0000256" key="1">
    <source>
        <dbReference type="SAM" id="MobiDB-lite"/>
    </source>
</evidence>
<dbReference type="GO" id="GO:0005829">
    <property type="term" value="C:cytosol"/>
    <property type="evidence" value="ECO:0007669"/>
    <property type="project" value="TreeGrafter"/>
</dbReference>
<dbReference type="Gene3D" id="3.30.1050.10">
    <property type="entry name" value="SCP2 sterol-binding domain"/>
    <property type="match status" value="1"/>
</dbReference>
<dbReference type="OrthoDB" id="10265837at2759"/>
<dbReference type="STRING" id="150374.A0A0M9VUU4"/>
<dbReference type="Pfam" id="PF02036">
    <property type="entry name" value="SCP2"/>
    <property type="match status" value="1"/>
</dbReference>
<feature type="region of interest" description="Disordered" evidence="1">
    <location>
        <begin position="1"/>
        <end position="20"/>
    </location>
</feature>
<comment type="caution">
    <text evidence="3">The sequence shown here is derived from an EMBL/GenBank/DDBJ whole genome shotgun (WGS) entry which is preliminary data.</text>
</comment>
<dbReference type="InterPro" id="IPR036527">
    <property type="entry name" value="SCP2_sterol-bd_dom_sf"/>
</dbReference>
<dbReference type="FunFam" id="3.30.1050.10:FF:000001">
    <property type="entry name" value="Putative Non-specific lipid-transfer protein"/>
    <property type="match status" value="1"/>
</dbReference>
<reference evidence="3 4" key="1">
    <citation type="submission" date="2015-07" db="EMBL/GenBank/DDBJ databases">
        <title>The genome of the fungus Escovopsis weberi, a specialized disease agent of ant agriculture.</title>
        <authorList>
            <person name="de Man T.J."/>
            <person name="Stajich J.E."/>
            <person name="Kubicek C.P."/>
            <person name="Chenthamara K."/>
            <person name="Atanasova L."/>
            <person name="Druzhinina I.S."/>
            <person name="Birnbaum S."/>
            <person name="Barribeau S.M."/>
            <person name="Teiling C."/>
            <person name="Suen G."/>
            <person name="Currie C."/>
            <person name="Gerardo N.M."/>
        </authorList>
    </citation>
    <scope>NUCLEOTIDE SEQUENCE [LARGE SCALE GENOMIC DNA]</scope>
</reference>
<protein>
    <submittedName>
        <fullName evidence="3">Fatty acid-binding protein</fullName>
    </submittedName>
</protein>
<evidence type="ECO:0000259" key="2">
    <source>
        <dbReference type="Pfam" id="PF02036"/>
    </source>
</evidence>
<evidence type="ECO:0000313" key="4">
    <source>
        <dbReference type="Proteomes" id="UP000053831"/>
    </source>
</evidence>
<organism evidence="3 4">
    <name type="scientific">Escovopsis weberi</name>
    <dbReference type="NCBI Taxonomy" id="150374"/>
    <lineage>
        <taxon>Eukaryota</taxon>
        <taxon>Fungi</taxon>
        <taxon>Dikarya</taxon>
        <taxon>Ascomycota</taxon>
        <taxon>Pezizomycotina</taxon>
        <taxon>Sordariomycetes</taxon>
        <taxon>Hypocreomycetidae</taxon>
        <taxon>Hypocreales</taxon>
        <taxon>Hypocreaceae</taxon>
        <taxon>Escovopsis</taxon>
    </lineage>
</organism>
<dbReference type="EMBL" id="LGSR01000018">
    <property type="protein sequence ID" value="KOS20289.1"/>
    <property type="molecule type" value="Genomic_DNA"/>
</dbReference>
<evidence type="ECO:0000313" key="3">
    <source>
        <dbReference type="EMBL" id="KOS20289.1"/>
    </source>
</evidence>
<accession>A0A0M9VUU4</accession>
<name>A0A0M9VUU4_ESCWE</name>
<dbReference type="PANTHER" id="PTHR10094:SF25">
    <property type="entry name" value="SCP2 STEROL-BINDING DOMAIN-CONTAINING PROTEIN 1"/>
    <property type="match status" value="1"/>
</dbReference>
<dbReference type="AlphaFoldDB" id="A0A0M9VUU4"/>
<sequence length="124" mass="13349">MSLKNDAFPSSGAFDRLNDSLKDENNKKDALKAKAIFAFTLTNEKGESASWHIDLKDKGEVGHGLGKKPTATLILADADFGDLTAGKANAQKLYMGGKLKIKGNLMATMKLDPLLKKGQDKAKL</sequence>
<dbReference type="InterPro" id="IPR003033">
    <property type="entry name" value="SCP2_sterol-bd_dom"/>
</dbReference>
<feature type="domain" description="SCP2" evidence="2">
    <location>
        <begin position="14"/>
        <end position="116"/>
    </location>
</feature>
<dbReference type="SUPFAM" id="SSF55718">
    <property type="entry name" value="SCP-like"/>
    <property type="match status" value="1"/>
</dbReference>
<keyword evidence="4" id="KW-1185">Reference proteome</keyword>
<proteinExistence type="predicted"/>
<gene>
    <name evidence="3" type="ORF">ESCO_006272</name>
</gene>
<dbReference type="Proteomes" id="UP000053831">
    <property type="component" value="Unassembled WGS sequence"/>
</dbReference>
<dbReference type="PANTHER" id="PTHR10094">
    <property type="entry name" value="STEROL CARRIER PROTEIN 2 SCP-2 FAMILY PROTEIN"/>
    <property type="match status" value="1"/>
</dbReference>